<gene>
    <name evidence="1" type="ORF">QN060_05640</name>
</gene>
<protein>
    <submittedName>
        <fullName evidence="1">Uncharacterized protein</fullName>
    </submittedName>
</protein>
<dbReference type="EMBL" id="CP127225">
    <property type="protein sequence ID" value="WIX07549.1"/>
    <property type="molecule type" value="Genomic_DNA"/>
</dbReference>
<evidence type="ECO:0000313" key="2">
    <source>
        <dbReference type="Proteomes" id="UP001228059"/>
    </source>
</evidence>
<evidence type="ECO:0000313" key="1">
    <source>
        <dbReference type="EMBL" id="WIX07549.1"/>
    </source>
</evidence>
<dbReference type="AlphaFoldDB" id="A0AAJ6GW64"/>
<dbReference type="Proteomes" id="UP001228059">
    <property type="component" value="Chromosome"/>
</dbReference>
<proteinExistence type="predicted"/>
<accession>A0AAJ6GW64</accession>
<reference evidence="1 2" key="1">
    <citation type="submission" date="2023-05" db="EMBL/GenBank/DDBJ databases">
        <title>Complete Genome Resource of Xanthomonas oryzae pv. leersiae Strain YNJC Isolated From Plateau Japonica Rice in Southwest China.</title>
        <authorList>
            <person name="Aa X."/>
            <person name="Mei L."/>
            <person name="Liu P."/>
            <person name="Yang Y."/>
            <person name="Tang C."/>
            <person name="Zhang F."/>
            <person name="Dong C."/>
            <person name="Wang B."/>
            <person name="Chen X."/>
            <person name="Dai L."/>
        </authorList>
    </citation>
    <scope>NUCLEOTIDE SEQUENCE [LARGE SCALE GENOMIC DNA]</scope>
    <source>
        <strain evidence="1 2">YNJC</strain>
    </source>
</reference>
<organism evidence="1 2">
    <name type="scientific">Xanthomonas oryzae pv. leersiae</name>
    <dbReference type="NCBI Taxonomy" id="3112258"/>
    <lineage>
        <taxon>Bacteria</taxon>
        <taxon>Pseudomonadati</taxon>
        <taxon>Pseudomonadota</taxon>
        <taxon>Gammaproteobacteria</taxon>
        <taxon>Lysobacterales</taxon>
        <taxon>Lysobacteraceae</taxon>
        <taxon>Xanthomonas</taxon>
    </lineage>
</organism>
<dbReference type="RefSeq" id="WP_285957108.1">
    <property type="nucleotide sequence ID" value="NZ_CP127225.1"/>
</dbReference>
<name>A0AAJ6GW64_9XANT</name>
<sequence>MTNEAAGKESSNGTAMSSRVVVGEALYRGDSDIWESKGYALIEVIPGGFFYGFFATYESARDELISKGWEEVNSNVQVAWKIPAGQDVPGDLSKWRERRRRRSISVQDYVARAFSEDGIRLYEIIFYDEHGRALPAHEQPMHPFLIIDGGRVVLAMTKAEAVAGFKHYCEMIKDRKYKPGFSAKFK</sequence>